<organism evidence="1 2">
    <name type="scientific">Arachidicoccus ginsenosidivorans</name>
    <dbReference type="NCBI Taxonomy" id="496057"/>
    <lineage>
        <taxon>Bacteria</taxon>
        <taxon>Pseudomonadati</taxon>
        <taxon>Bacteroidota</taxon>
        <taxon>Chitinophagia</taxon>
        <taxon>Chitinophagales</taxon>
        <taxon>Chitinophagaceae</taxon>
        <taxon>Arachidicoccus</taxon>
    </lineage>
</organism>
<accession>A0A5B8VS92</accession>
<dbReference type="AlphaFoldDB" id="A0A5B8VS92"/>
<dbReference type="OrthoDB" id="793529at2"/>
<evidence type="ECO:0000313" key="1">
    <source>
        <dbReference type="EMBL" id="QEC73762.1"/>
    </source>
</evidence>
<keyword evidence="2" id="KW-1185">Reference proteome</keyword>
<protein>
    <submittedName>
        <fullName evidence="1">Conjugal transfer protein TraI</fullName>
    </submittedName>
</protein>
<dbReference type="KEGG" id="agi:FSB73_20910"/>
<name>A0A5B8VS92_9BACT</name>
<reference evidence="1 2" key="1">
    <citation type="journal article" date="2017" name="Int. J. Syst. Evol. Microbiol.">
        <title>Arachidicoccus ginsenosidivorans sp. nov., with ginsenoside-converting activity isolated from ginseng cultivating soil.</title>
        <authorList>
            <person name="Siddiqi M.Z."/>
            <person name="Aslam Z."/>
            <person name="Im W.T."/>
        </authorList>
    </citation>
    <scope>NUCLEOTIDE SEQUENCE [LARGE SCALE GENOMIC DNA]</scope>
    <source>
        <strain evidence="1 2">Gsoil 809</strain>
    </source>
</reference>
<evidence type="ECO:0000313" key="2">
    <source>
        <dbReference type="Proteomes" id="UP000321291"/>
    </source>
</evidence>
<sequence>MNQRFQKIGPSTIIRLKKQIVCFCLLLLLAHGGGSNRLHAQDIPGIGSVAGLVSRAIKAIDLKIQRLQNKTIGLQNAQKVIENAMTKLHLQDIAEWTRRQKELYSQYFQELWQVKSVLSTYWKVKDIIQRQVQLVSEYNRAWARLKKDPHFSVGELSQMYRIYSGILEESLRNLDQLTIACSALTTEMSDGKRLALITKAGKLIEKNLADLRRFNTHNYQLSLGRAARIADELITKKVYGMQ</sequence>
<gene>
    <name evidence="1" type="ORF">FSB73_20910</name>
</gene>
<dbReference type="RefSeq" id="WP_146786780.1">
    <property type="nucleotide sequence ID" value="NZ_CP042434.1"/>
</dbReference>
<dbReference type="Proteomes" id="UP000321291">
    <property type="component" value="Chromosome"/>
</dbReference>
<dbReference type="EMBL" id="CP042434">
    <property type="protein sequence ID" value="QEC73762.1"/>
    <property type="molecule type" value="Genomic_DNA"/>
</dbReference>
<proteinExistence type="predicted"/>